<feature type="transmembrane region" description="Helical" evidence="7">
    <location>
        <begin position="188"/>
        <end position="204"/>
    </location>
</feature>
<dbReference type="EMBL" id="PKLF01000005">
    <property type="protein sequence ID" value="MBE8612120.1"/>
    <property type="molecule type" value="Genomic_DNA"/>
</dbReference>
<dbReference type="PROSITE" id="PS01116">
    <property type="entry name" value="XANTH_URACIL_PERMASE"/>
    <property type="match status" value="1"/>
</dbReference>
<evidence type="ECO:0000313" key="9">
    <source>
        <dbReference type="EMBL" id="MDS0899731.1"/>
    </source>
</evidence>
<dbReference type="InterPro" id="IPR006042">
    <property type="entry name" value="Xan_ur_permease"/>
</dbReference>
<evidence type="ECO:0000256" key="3">
    <source>
        <dbReference type="ARBA" id="ARBA00022448"/>
    </source>
</evidence>
<evidence type="ECO:0000256" key="7">
    <source>
        <dbReference type="SAM" id="Phobius"/>
    </source>
</evidence>
<feature type="transmembrane region" description="Helical" evidence="7">
    <location>
        <begin position="211"/>
        <end position="230"/>
    </location>
</feature>
<dbReference type="EMBL" id="JAPKIY010000036">
    <property type="protein sequence ID" value="MDS0899731.1"/>
    <property type="molecule type" value="Genomic_DNA"/>
</dbReference>
<dbReference type="NCBIfam" id="TIGR00801">
    <property type="entry name" value="ncs2"/>
    <property type="match status" value="1"/>
</dbReference>
<dbReference type="Proteomes" id="UP001182247">
    <property type="component" value="Unassembled WGS sequence"/>
</dbReference>
<organism evidence="8 10">
    <name type="scientific">Morganella morganii</name>
    <name type="common">Proteus morganii</name>
    <dbReference type="NCBI Taxonomy" id="582"/>
    <lineage>
        <taxon>Bacteria</taxon>
        <taxon>Pseudomonadati</taxon>
        <taxon>Pseudomonadota</taxon>
        <taxon>Gammaproteobacteria</taxon>
        <taxon>Enterobacterales</taxon>
        <taxon>Morganellaceae</taxon>
        <taxon>Morganella</taxon>
    </lineage>
</organism>
<dbReference type="GO" id="GO:0042907">
    <property type="term" value="F:xanthine transmembrane transporter activity"/>
    <property type="evidence" value="ECO:0007669"/>
    <property type="project" value="TreeGrafter"/>
</dbReference>
<evidence type="ECO:0000256" key="1">
    <source>
        <dbReference type="ARBA" id="ARBA00004141"/>
    </source>
</evidence>
<reference evidence="8" key="1">
    <citation type="submission" date="2017-12" db="EMBL/GenBank/DDBJ databases">
        <title>Genome sequencing and analysis.</title>
        <authorList>
            <person name="Huang Y.-T."/>
        </authorList>
    </citation>
    <scope>NUCLEOTIDE SEQUENCE</scope>
    <source>
        <strain evidence="8">VGH116</strain>
    </source>
</reference>
<feature type="transmembrane region" description="Helical" evidence="7">
    <location>
        <begin position="149"/>
        <end position="168"/>
    </location>
</feature>
<evidence type="ECO:0000256" key="4">
    <source>
        <dbReference type="ARBA" id="ARBA00022692"/>
    </source>
</evidence>
<keyword evidence="3" id="KW-0813">Transport</keyword>
<dbReference type="GeneID" id="93362230"/>
<evidence type="ECO:0000313" key="10">
    <source>
        <dbReference type="Proteomes" id="UP000650477"/>
    </source>
</evidence>
<accession>A0A2C5TQ85</accession>
<dbReference type="PANTHER" id="PTHR42810">
    <property type="entry name" value="PURINE PERMEASE C1399.01C-RELATED"/>
    <property type="match status" value="1"/>
</dbReference>
<dbReference type="Pfam" id="PF00860">
    <property type="entry name" value="Xan_ur_permease"/>
    <property type="match status" value="1"/>
</dbReference>
<evidence type="ECO:0000256" key="2">
    <source>
        <dbReference type="ARBA" id="ARBA00008821"/>
    </source>
</evidence>
<feature type="transmembrane region" description="Helical" evidence="7">
    <location>
        <begin position="21"/>
        <end position="45"/>
    </location>
</feature>
<comment type="caution">
    <text evidence="8">The sequence shown here is derived from an EMBL/GenBank/DDBJ whole genome shotgun (WGS) entry which is preliminary data.</text>
</comment>
<comment type="similarity">
    <text evidence="2">Belongs to the nucleobase:cation symporter-2 (NCS2) (TC 2.A.40) family.</text>
</comment>
<feature type="transmembrane region" description="Helical" evidence="7">
    <location>
        <begin position="116"/>
        <end position="142"/>
    </location>
</feature>
<evidence type="ECO:0000256" key="5">
    <source>
        <dbReference type="ARBA" id="ARBA00022989"/>
    </source>
</evidence>
<feature type="transmembrane region" description="Helical" evidence="7">
    <location>
        <begin position="57"/>
        <end position="74"/>
    </location>
</feature>
<name>A0A2C5TQ85_MORMO</name>
<dbReference type="AlphaFoldDB" id="A0A2C5TQ85"/>
<keyword evidence="6 7" id="KW-0472">Membrane</keyword>
<comment type="subcellular location">
    <subcellularLocation>
        <location evidence="1">Membrane</location>
        <topology evidence="1">Multi-pass membrane protein</topology>
    </subcellularLocation>
</comment>
<feature type="transmembrane region" description="Helical" evidence="7">
    <location>
        <begin position="367"/>
        <end position="388"/>
    </location>
</feature>
<sequence length="466" mass="49147">MSDQQNTASDLIYQLEDKPPFLQAIIGAVTHLLAIFVPMVTPALIVGTALQLSPETNAYLVSMAMIASGVGTWLQVNRYGMVGSGLLSIQSVNFSFVTVMIAIGTSMRADGVDEELLLSTIFGISFAGAFLVVGSSFILPYLRRVITPTVSGIVVLMIGLSLIKVGIIDFGGGFSAKSSGTFGDYQNIGVGLLVLLVVIGFNCCKSPLLRMGGIAIGLIVGYICALFLGMVDFSQMSKAAFITIPVPFKYGFSFNFAHFLVVAIIYLLSVLEAVGDLTATALVSGQKIQGQEFQSRLKGGVMADGLVSVAASAMSSLPLTTFAQNNGVIQMTGVASRHVGKIIAVILVILGLFPGIGWFFTTIPAPVLGGAMTLMFSMIAIAGIRIILSNGLRRRETLIVATSLGLGLGVSYDPAVFHVLPTSLYALAENPICMGGVTAIILNLIIPISKETEPDDIEESVREEEV</sequence>
<keyword evidence="4 7" id="KW-0812">Transmembrane</keyword>
<dbReference type="PANTHER" id="PTHR42810:SF5">
    <property type="entry name" value="XANTHINE PERMEASE XANQ"/>
    <property type="match status" value="1"/>
</dbReference>
<feature type="transmembrane region" description="Helical" evidence="7">
    <location>
        <begin position="250"/>
        <end position="268"/>
    </location>
</feature>
<dbReference type="InterPro" id="IPR006043">
    <property type="entry name" value="NCS2"/>
</dbReference>
<dbReference type="GO" id="GO:0005886">
    <property type="term" value="C:plasma membrane"/>
    <property type="evidence" value="ECO:0007669"/>
    <property type="project" value="UniProtKB-ARBA"/>
</dbReference>
<protein>
    <submittedName>
        <fullName evidence="9">Nucleobase:cation symporter-2 family protein</fullName>
    </submittedName>
    <submittedName>
        <fullName evidence="8">Purine permease</fullName>
    </submittedName>
</protein>
<evidence type="ECO:0000313" key="8">
    <source>
        <dbReference type="EMBL" id="MBE8612120.1"/>
    </source>
</evidence>
<dbReference type="RefSeq" id="WP_004236677.1">
    <property type="nucleotide sequence ID" value="NZ_ABGYJJ040000001.1"/>
</dbReference>
<gene>
    <name evidence="8" type="ORF">CYG68_06760</name>
    <name evidence="9" type="ORF">OSC06_17375</name>
</gene>
<feature type="transmembrane region" description="Helical" evidence="7">
    <location>
        <begin position="86"/>
        <end position="104"/>
    </location>
</feature>
<evidence type="ECO:0000256" key="6">
    <source>
        <dbReference type="ARBA" id="ARBA00023136"/>
    </source>
</evidence>
<dbReference type="Proteomes" id="UP000650477">
    <property type="component" value="Unassembled WGS sequence"/>
</dbReference>
<feature type="transmembrane region" description="Helical" evidence="7">
    <location>
        <begin position="339"/>
        <end position="361"/>
    </location>
</feature>
<proteinExistence type="inferred from homology"/>
<keyword evidence="5 7" id="KW-1133">Transmembrane helix</keyword>
<reference evidence="9" key="2">
    <citation type="submission" date="2023-02" db="EMBL/GenBank/DDBJ databases">
        <title>Detection, antimicrobial susceptibility and genomic characterization of NDM-producing species of Morganellaceae, Yersiniaceae, and Enterobacteriaceae other than Klebsiella.</title>
        <authorList>
            <person name="Camargo C.H."/>
            <person name="Sacchi C.T."/>
            <person name="Campos K.R."/>
        </authorList>
    </citation>
    <scope>NUCLEOTIDE SEQUENCE</scope>
    <source>
        <strain evidence="9">1189_21</strain>
    </source>
</reference>